<evidence type="ECO:0000259" key="1">
    <source>
        <dbReference type="Pfam" id="PF00892"/>
    </source>
</evidence>
<dbReference type="InterPro" id="IPR037185">
    <property type="entry name" value="EmrE-like"/>
</dbReference>
<dbReference type="EMBL" id="CP012160">
    <property type="protein sequence ID" value="AKS45425.1"/>
    <property type="molecule type" value="Genomic_DNA"/>
</dbReference>
<dbReference type="Proteomes" id="UP000067444">
    <property type="component" value="Chromosome"/>
</dbReference>
<dbReference type="GO" id="GO:0016020">
    <property type="term" value="C:membrane"/>
    <property type="evidence" value="ECO:0007669"/>
    <property type="project" value="InterPro"/>
</dbReference>
<dbReference type="InterPro" id="IPR000620">
    <property type="entry name" value="EamA_dom"/>
</dbReference>
<accession>A0A0K0Y3B2</accession>
<feature type="domain" description="EamA" evidence="1">
    <location>
        <begin position="161"/>
        <end position="298"/>
    </location>
</feature>
<gene>
    <name evidence="2" type="ORF">OSB_08660</name>
</gene>
<proteinExistence type="predicted"/>
<dbReference type="OrthoDB" id="5243804at2"/>
<dbReference type="AlphaFoldDB" id="A0A0K0Y3B2"/>
<dbReference type="Pfam" id="PF00892">
    <property type="entry name" value="EamA"/>
    <property type="match status" value="1"/>
</dbReference>
<name>A0A0K0Y3B2_9RHOB</name>
<dbReference type="PATRIC" id="fig|1458307.3.peg.877"/>
<dbReference type="RefSeq" id="WP_049833817.1">
    <property type="nucleotide sequence ID" value="NZ_CP012160.1"/>
</dbReference>
<keyword evidence="3" id="KW-1185">Reference proteome</keyword>
<protein>
    <submittedName>
        <fullName evidence="2">EamA-like transporter family protein</fullName>
    </submittedName>
</protein>
<dbReference type="SUPFAM" id="SSF103481">
    <property type="entry name" value="Multidrug resistance efflux transporter EmrE"/>
    <property type="match status" value="2"/>
</dbReference>
<evidence type="ECO:0000313" key="2">
    <source>
        <dbReference type="EMBL" id="AKS45425.1"/>
    </source>
</evidence>
<dbReference type="KEGG" id="otm:OSB_08660"/>
<organism evidence="2 3">
    <name type="scientific">Octadecabacter temperatus</name>
    <dbReference type="NCBI Taxonomy" id="1458307"/>
    <lineage>
        <taxon>Bacteria</taxon>
        <taxon>Pseudomonadati</taxon>
        <taxon>Pseudomonadota</taxon>
        <taxon>Alphaproteobacteria</taxon>
        <taxon>Rhodobacterales</taxon>
        <taxon>Roseobacteraceae</taxon>
        <taxon>Octadecabacter</taxon>
    </lineage>
</organism>
<sequence length="301" mass="32290">MTAWIPVTILAALAQTARFGLQKQLKATRLSTGGATFARFIYSSPLVVLGVLFYANLTEQALPEIPTVFWFYALTGGATQILATMCVVALFAHRNFAVGITFKKTEVLMSVLVGFVVLGEGVSFIGLGAILIGLAGVLLLSDPSGISDLPWRKRIMNRAAGLGLLSGVLFAMSGVGYRGASLSLETGDVFLRATVTLACVTTAQTIAMGIWLRWRERGEITRVFAAWRVAGLVGVTSMIGSTCWFVAFTLQTVAYVAALGQIELLFSLAFSVFIFHEKISRRELQGGGLLMLSVVVLILVI</sequence>
<dbReference type="STRING" id="1458307.OSB_08660"/>
<evidence type="ECO:0000313" key="3">
    <source>
        <dbReference type="Proteomes" id="UP000067444"/>
    </source>
</evidence>
<reference evidence="2 3" key="1">
    <citation type="journal article" date="2015" name="Genome Announc.">
        <title>Closed Genome Sequence of Octadecabacter temperatus SB1, the First Mesophilic Species of the Genus Octadecabacter.</title>
        <authorList>
            <person name="Voget S."/>
            <person name="Billerbeck S."/>
            <person name="Simon M."/>
            <person name="Daniel R."/>
        </authorList>
    </citation>
    <scope>NUCLEOTIDE SEQUENCE [LARGE SCALE GENOMIC DNA]</scope>
    <source>
        <strain evidence="2 3">SB1</strain>
    </source>
</reference>